<evidence type="ECO:0000313" key="2">
    <source>
        <dbReference type="EMBL" id="QBZ97355.1"/>
    </source>
</evidence>
<protein>
    <recommendedName>
        <fullName evidence="4">Alpha-ketoglutarate decarboxylase</fullName>
    </recommendedName>
</protein>
<dbReference type="AlphaFoldDB" id="A0A4P7PS45"/>
<evidence type="ECO:0008006" key="4">
    <source>
        <dbReference type="Google" id="ProtNLM"/>
    </source>
</evidence>
<evidence type="ECO:0000313" key="3">
    <source>
        <dbReference type="Proteomes" id="UP000296862"/>
    </source>
</evidence>
<gene>
    <name evidence="2" type="ORF">GS03_00843</name>
</gene>
<name>A0A4P7PS45_9FLAO</name>
<accession>A0A4P7PS45</accession>
<dbReference type="EMBL" id="CP038810">
    <property type="protein sequence ID" value="QBZ97355.1"/>
    <property type="molecule type" value="Genomic_DNA"/>
</dbReference>
<proteinExistence type="predicted"/>
<dbReference type="RefSeq" id="WP_136151320.1">
    <property type="nucleotide sequence ID" value="NZ_CP038810.1"/>
</dbReference>
<reference evidence="2 3" key="1">
    <citation type="submission" date="2019-04" db="EMBL/GenBank/DDBJ databases">
        <title>Flavobacterium sp. GS03.</title>
        <authorList>
            <person name="Kim H."/>
        </authorList>
    </citation>
    <scope>NUCLEOTIDE SEQUENCE [LARGE SCALE GENOMIC DNA]</scope>
    <source>
        <strain evidence="2 3">GS03</strain>
    </source>
</reference>
<dbReference type="Proteomes" id="UP000296862">
    <property type="component" value="Chromosome"/>
</dbReference>
<feature type="chain" id="PRO_5020935713" description="Alpha-ketoglutarate decarboxylase" evidence="1">
    <location>
        <begin position="28"/>
        <end position="183"/>
    </location>
</feature>
<dbReference type="OrthoDB" id="1160493at2"/>
<evidence type="ECO:0000256" key="1">
    <source>
        <dbReference type="SAM" id="SignalP"/>
    </source>
</evidence>
<sequence length="183" mass="20735">MNNFKLIDCTKTVFLFVFLTFSCSFYAQEEKPLPKAKTGQFWEHVQFGGGLGASFGNDYTDITVAPSAIYNFNDHFAFGVGLQYSNLKQKHYYSSNVYGGNLIGIYSPIEEIQFSLELAEVSVNNKYMELGGDYKRSFWNTGLFFGGGYQEGDVTIGARVNLLYDKKEDIYGSAFMPFVRVFF</sequence>
<keyword evidence="3" id="KW-1185">Reference proteome</keyword>
<feature type="signal peptide" evidence="1">
    <location>
        <begin position="1"/>
        <end position="27"/>
    </location>
</feature>
<dbReference type="KEGG" id="fsn:GS03_00843"/>
<keyword evidence="1" id="KW-0732">Signal</keyword>
<organism evidence="2 3">
    <name type="scientific">Flavobacterium sangjuense</name>
    <dbReference type="NCBI Taxonomy" id="2518177"/>
    <lineage>
        <taxon>Bacteria</taxon>
        <taxon>Pseudomonadati</taxon>
        <taxon>Bacteroidota</taxon>
        <taxon>Flavobacteriia</taxon>
        <taxon>Flavobacteriales</taxon>
        <taxon>Flavobacteriaceae</taxon>
        <taxon>Flavobacterium</taxon>
    </lineage>
</organism>
<dbReference type="PROSITE" id="PS51257">
    <property type="entry name" value="PROKAR_LIPOPROTEIN"/>
    <property type="match status" value="1"/>
</dbReference>